<evidence type="ECO:0008006" key="3">
    <source>
        <dbReference type="Google" id="ProtNLM"/>
    </source>
</evidence>
<keyword evidence="2" id="KW-1185">Reference proteome</keyword>
<comment type="caution">
    <text evidence="1">The sequence shown here is derived from an EMBL/GenBank/DDBJ whole genome shotgun (WGS) entry which is preliminary data.</text>
</comment>
<reference evidence="1 2" key="1">
    <citation type="journal article" date="2021" name="Plant Biotechnol. J.">
        <title>Multi-omics assisted identification of the key and species-specific regulatory components of drought-tolerant mechanisms in Gossypium stocksii.</title>
        <authorList>
            <person name="Yu D."/>
            <person name="Ke L."/>
            <person name="Zhang D."/>
            <person name="Wu Y."/>
            <person name="Sun Y."/>
            <person name="Mei J."/>
            <person name="Sun J."/>
            <person name="Sun Y."/>
        </authorList>
    </citation>
    <scope>NUCLEOTIDE SEQUENCE [LARGE SCALE GENOMIC DNA]</scope>
    <source>
        <strain evidence="2">cv. E1</strain>
        <tissue evidence="1">Leaf</tissue>
    </source>
</reference>
<name>A0A9D3ZZD7_9ROSI</name>
<dbReference type="Proteomes" id="UP000828251">
    <property type="component" value="Unassembled WGS sequence"/>
</dbReference>
<gene>
    <name evidence="1" type="ORF">J1N35_027224</name>
</gene>
<dbReference type="PANTHER" id="PTHR46890">
    <property type="entry name" value="NON-LTR RETROLELEMENT REVERSE TRANSCRIPTASE-LIKE PROTEIN-RELATED"/>
    <property type="match status" value="1"/>
</dbReference>
<dbReference type="InterPro" id="IPR052343">
    <property type="entry name" value="Retrotransposon-Effector_Assoc"/>
</dbReference>
<dbReference type="AlphaFoldDB" id="A0A9D3ZZD7"/>
<proteinExistence type="predicted"/>
<sequence>MGFFEKLYGEVPQALGDLPNISFPRLSTPKITFLEELITNDEIKKALFDIAPLKAPENDGYHAHFFQSQWDILVSWDFISASLMAVEVPEFLRKVIISAISSSSMQILWNGVLTQKFKLARGIHQGCPLPLYFFVLCMDWLGHLIRADINIGISNDDRNQIVQMFGFQEVQNLGTYLVVPLFHNRLGLLEMAKVFVVGRTLESQRHLTNSERIMRGIGQSNSCTMCRLEFEDMAHVLRDCPAVKDVGMHVLSNHLK</sequence>
<dbReference type="OrthoDB" id="998870at2759"/>
<organism evidence="1 2">
    <name type="scientific">Gossypium stocksii</name>
    <dbReference type="NCBI Taxonomy" id="47602"/>
    <lineage>
        <taxon>Eukaryota</taxon>
        <taxon>Viridiplantae</taxon>
        <taxon>Streptophyta</taxon>
        <taxon>Embryophyta</taxon>
        <taxon>Tracheophyta</taxon>
        <taxon>Spermatophyta</taxon>
        <taxon>Magnoliopsida</taxon>
        <taxon>eudicotyledons</taxon>
        <taxon>Gunneridae</taxon>
        <taxon>Pentapetalae</taxon>
        <taxon>rosids</taxon>
        <taxon>malvids</taxon>
        <taxon>Malvales</taxon>
        <taxon>Malvaceae</taxon>
        <taxon>Malvoideae</taxon>
        <taxon>Gossypium</taxon>
    </lineage>
</organism>
<protein>
    <recommendedName>
        <fullName evidence="3">Reverse transcriptase domain-containing protein</fullName>
    </recommendedName>
</protein>
<dbReference type="EMBL" id="JAIQCV010000008">
    <property type="protein sequence ID" value="KAH1074896.1"/>
    <property type="molecule type" value="Genomic_DNA"/>
</dbReference>
<evidence type="ECO:0000313" key="1">
    <source>
        <dbReference type="EMBL" id="KAH1074896.1"/>
    </source>
</evidence>
<evidence type="ECO:0000313" key="2">
    <source>
        <dbReference type="Proteomes" id="UP000828251"/>
    </source>
</evidence>
<accession>A0A9D3ZZD7</accession>
<dbReference type="PANTHER" id="PTHR46890:SF48">
    <property type="entry name" value="RNA-DIRECTED DNA POLYMERASE"/>
    <property type="match status" value="1"/>
</dbReference>